<feature type="compositionally biased region" description="Low complexity" evidence="1">
    <location>
        <begin position="25"/>
        <end position="37"/>
    </location>
</feature>
<feature type="region of interest" description="Disordered" evidence="1">
    <location>
        <begin position="112"/>
        <end position="137"/>
    </location>
</feature>
<dbReference type="GeneID" id="37054357"/>
<dbReference type="Proteomes" id="UP000246171">
    <property type="component" value="Unassembled WGS sequence"/>
</dbReference>
<dbReference type="RefSeq" id="XP_025382690.1">
    <property type="nucleotide sequence ID" value="XM_025532395.1"/>
</dbReference>
<reference evidence="2" key="1">
    <citation type="submission" date="2016-12" db="EMBL/GenBank/DDBJ databases">
        <title>The genomes of Aspergillus section Nigri reveals drivers in fungal speciation.</title>
        <authorList>
            <consortium name="DOE Joint Genome Institute"/>
            <person name="Vesth T.C."/>
            <person name="Nybo J."/>
            <person name="Theobald S."/>
            <person name="Brandl J."/>
            <person name="Frisvad J.C."/>
            <person name="Nielsen K.F."/>
            <person name="Lyhne E.K."/>
            <person name="Kogle M.E."/>
            <person name="Kuo A."/>
            <person name="Riley R."/>
            <person name="Clum A."/>
            <person name="Nolan M."/>
            <person name="Lipzen A."/>
            <person name="Salamov A."/>
            <person name="Henrissat B."/>
            <person name="Wiebenga A."/>
            <person name="De vries R.P."/>
            <person name="Grigoriev I.V."/>
            <person name="Mortensen U.H."/>
            <person name="Andersen M.R."/>
            <person name="Baker S.E."/>
        </authorList>
    </citation>
    <scope>NUCLEOTIDE SEQUENCE</scope>
    <source>
        <strain evidence="2">CBS 122712</strain>
    </source>
</reference>
<comment type="caution">
    <text evidence="2">The sequence shown here is derived from an EMBL/GenBank/DDBJ whole genome shotgun (WGS) entry which is preliminary data.</text>
</comment>
<organism evidence="2 3">
    <name type="scientific">Aspergillus eucalypticola (strain CBS 122712 / IBT 29274)</name>
    <dbReference type="NCBI Taxonomy" id="1448314"/>
    <lineage>
        <taxon>Eukaryota</taxon>
        <taxon>Fungi</taxon>
        <taxon>Dikarya</taxon>
        <taxon>Ascomycota</taxon>
        <taxon>Pezizomycotina</taxon>
        <taxon>Eurotiomycetes</taxon>
        <taxon>Eurotiomycetidae</taxon>
        <taxon>Eurotiales</taxon>
        <taxon>Aspergillaceae</taxon>
        <taxon>Aspergillus</taxon>
        <taxon>Aspergillus subgen. Circumdati</taxon>
    </lineage>
</organism>
<protein>
    <submittedName>
        <fullName evidence="2">Uncharacterized protein</fullName>
    </submittedName>
</protein>
<dbReference type="EMBL" id="MSFU01000041">
    <property type="protein sequence ID" value="PWY62878.1"/>
    <property type="molecule type" value="Genomic_DNA"/>
</dbReference>
<dbReference type="OrthoDB" id="10406238at2759"/>
<name>A0A317UNZ1_ASPEC</name>
<evidence type="ECO:0000313" key="2">
    <source>
        <dbReference type="EMBL" id="PWY62878.1"/>
    </source>
</evidence>
<accession>A0A317UNZ1</accession>
<dbReference type="AlphaFoldDB" id="A0A317UNZ1"/>
<feature type="region of interest" description="Disordered" evidence="1">
    <location>
        <begin position="1"/>
        <end position="56"/>
    </location>
</feature>
<keyword evidence="3" id="KW-1185">Reference proteome</keyword>
<feature type="compositionally biased region" description="Basic and acidic residues" evidence="1">
    <location>
        <begin position="13"/>
        <end position="24"/>
    </location>
</feature>
<dbReference type="VEuPathDB" id="FungiDB:BO83DRAFT_383121"/>
<evidence type="ECO:0000313" key="3">
    <source>
        <dbReference type="Proteomes" id="UP000246171"/>
    </source>
</evidence>
<proteinExistence type="predicted"/>
<sequence>MTAENGIAEYPDGLDRIGRWEDSRSASQSAPNSSHSAGKLRRNRSLSGEITHDASATAGQAVITALLTGHTECITASRTTDRLLRNPMWPAPPGFAPGTSWAAFRRPSHSVVLAGNEGGPQGVEESGGRSPSSREQH</sequence>
<evidence type="ECO:0000256" key="1">
    <source>
        <dbReference type="SAM" id="MobiDB-lite"/>
    </source>
</evidence>
<gene>
    <name evidence="2" type="ORF">BO83DRAFT_383121</name>
</gene>